<protein>
    <recommendedName>
        <fullName evidence="1">DUF1266 domain-containing protein</fullName>
    </recommendedName>
</protein>
<dbReference type="BioCyc" id="FSP457404-HMP:GTSQ-138-MONOMER"/>
<organism evidence="2 3">
    <name type="scientific">Fusobacterium ulcerans 12-1B</name>
    <dbReference type="NCBI Taxonomy" id="457404"/>
    <lineage>
        <taxon>Bacteria</taxon>
        <taxon>Fusobacteriati</taxon>
        <taxon>Fusobacteriota</taxon>
        <taxon>Fusobacteriia</taxon>
        <taxon>Fusobacteriales</taxon>
        <taxon>Fusobacteriaceae</taxon>
        <taxon>Fusobacterium</taxon>
    </lineage>
</organism>
<dbReference type="PATRIC" id="fig|457404.5.peg.1095"/>
<proteinExistence type="predicted"/>
<sequence length="240" mass="28260">MKKIFTILILLIGITGCGKEKQSSDTIRWINGTYAMLTTVNRGDIEKVGGYDKTPDNTKAIQKLLVDWWGINNRKDADKTLNWLLQEGHRNEFLATYHEYKLETFDRTAFEKVISGLPKNDKVYFILLFDSYEKYGENAIAAWDLCRAVQLLGFYYIAGYYTYEESLDKSLEIAKEIQATYPSWEDMCKSYLYGYQYWNDDDINDNESASYKRAQVYEKVKNMKNSPYNLKWNTELKKEW</sequence>
<dbReference type="AlphaFoldDB" id="H1PNZ4"/>
<evidence type="ECO:0000313" key="2">
    <source>
        <dbReference type="EMBL" id="EHO85213.1"/>
    </source>
</evidence>
<dbReference type="InterPro" id="IPR009677">
    <property type="entry name" value="DUF1266"/>
</dbReference>
<comment type="caution">
    <text evidence="2">The sequence shown here is derived from an EMBL/GenBank/DDBJ whole genome shotgun (WGS) entry which is preliminary data.</text>
</comment>
<dbReference type="Pfam" id="PF06889">
    <property type="entry name" value="DUF1266"/>
    <property type="match status" value="1"/>
</dbReference>
<name>H1PNZ4_9FUSO</name>
<keyword evidence="3" id="KW-1185">Reference proteome</keyword>
<dbReference type="HOGENOM" id="CLU_073004_0_0_0"/>
<accession>H1PNZ4</accession>
<dbReference type="EMBL" id="AGWJ02000006">
    <property type="protein sequence ID" value="EHO85213.1"/>
    <property type="molecule type" value="Genomic_DNA"/>
</dbReference>
<feature type="domain" description="DUF1266" evidence="1">
    <location>
        <begin position="65"/>
        <end position="232"/>
    </location>
</feature>
<reference evidence="2 3" key="1">
    <citation type="submission" date="2012-07" db="EMBL/GenBank/DDBJ databases">
        <title>The Genome Sequence of Fusobacterium ulcerans 12_1B.</title>
        <authorList>
            <consortium name="The Broad Institute Genome Sequencing Platform"/>
            <person name="Earl A."/>
            <person name="Ward D."/>
            <person name="Feldgarden M."/>
            <person name="Gevers D."/>
            <person name="Strauss J."/>
            <person name="Ambrose C.E."/>
            <person name="Allen-Vercoe E."/>
            <person name="Walker B."/>
            <person name="Young S.K."/>
            <person name="Zeng Q."/>
            <person name="Gargeya S."/>
            <person name="Fitzgerald M."/>
            <person name="Haas B."/>
            <person name="Abouelleil A."/>
            <person name="Alvarado L."/>
            <person name="Arachchi H.M."/>
            <person name="Berlin A.M."/>
            <person name="Chapman S.B."/>
            <person name="Goldberg J."/>
            <person name="Griggs A."/>
            <person name="Gujja S."/>
            <person name="Hansen M."/>
            <person name="Howarth C."/>
            <person name="Imamovic A."/>
            <person name="Larimer J."/>
            <person name="McCowen C."/>
            <person name="Montmayeur A."/>
            <person name="Murphy C."/>
            <person name="Neiman D."/>
            <person name="Pearson M."/>
            <person name="Priest M."/>
            <person name="Roberts A."/>
            <person name="Saif S."/>
            <person name="Shea T."/>
            <person name="Sisk P."/>
            <person name="Sykes S."/>
            <person name="Wortman J."/>
            <person name="Nusbaum C."/>
            <person name="Birren B."/>
        </authorList>
    </citation>
    <scope>NUCLEOTIDE SEQUENCE [LARGE SCALE GENOMIC DNA]</scope>
    <source>
        <strain evidence="2 3">12_1B</strain>
    </source>
</reference>
<evidence type="ECO:0000313" key="3">
    <source>
        <dbReference type="Proteomes" id="UP000003233"/>
    </source>
</evidence>
<dbReference type="PROSITE" id="PS51257">
    <property type="entry name" value="PROKAR_LIPOPROTEIN"/>
    <property type="match status" value="1"/>
</dbReference>
<evidence type="ECO:0000259" key="1">
    <source>
        <dbReference type="Pfam" id="PF06889"/>
    </source>
</evidence>
<dbReference type="Proteomes" id="UP000003233">
    <property type="component" value="Unassembled WGS sequence"/>
</dbReference>
<dbReference type="RefSeq" id="WP_008695424.1">
    <property type="nucleotide sequence ID" value="NZ_KE161007.1"/>
</dbReference>
<gene>
    <name evidence="2" type="ORF">HMPREF0402_00137</name>
</gene>